<protein>
    <submittedName>
        <fullName evidence="1">Uncharacterized protein</fullName>
    </submittedName>
</protein>
<reference evidence="1 2" key="2">
    <citation type="journal article" date="2016" name="Genome Announc.">
        <title>Complete Genome Sequence of a Strain of Azospirillum thiophilum Isolated from a Sulfide Spring.</title>
        <authorList>
            <person name="Fomenkov A."/>
            <person name="Vincze T."/>
            <person name="Grabovich M."/>
            <person name="Anton B.P."/>
            <person name="Dubinina G."/>
            <person name="Orlova M."/>
            <person name="Belousova E."/>
            <person name="Roberts R.J."/>
        </authorList>
    </citation>
    <scope>NUCLEOTIDE SEQUENCE [LARGE SCALE GENOMIC DNA]</scope>
    <source>
        <strain evidence="1 2">BV-S</strain>
    </source>
</reference>
<gene>
    <name evidence="1" type="ORF">AL072_32770</name>
</gene>
<dbReference type="Proteomes" id="UP000069935">
    <property type="component" value="Chromosome 8"/>
</dbReference>
<dbReference type="KEGG" id="ati:AL072_32770"/>
<organism evidence="1 2">
    <name type="scientific">Azospirillum thiophilum</name>
    <dbReference type="NCBI Taxonomy" id="528244"/>
    <lineage>
        <taxon>Bacteria</taxon>
        <taxon>Pseudomonadati</taxon>
        <taxon>Pseudomonadota</taxon>
        <taxon>Alphaproteobacteria</taxon>
        <taxon>Rhodospirillales</taxon>
        <taxon>Azospirillaceae</taxon>
        <taxon>Azospirillum</taxon>
    </lineage>
</organism>
<keyword evidence="2" id="KW-1185">Reference proteome</keyword>
<accession>A0AAC8W668</accession>
<proteinExistence type="predicted"/>
<evidence type="ECO:0000313" key="2">
    <source>
        <dbReference type="Proteomes" id="UP000069935"/>
    </source>
</evidence>
<reference evidence="2" key="1">
    <citation type="submission" date="2015-08" db="EMBL/GenBank/DDBJ databases">
        <title>Complete Genome Sequence of Azospirillum thiophilum BV-S.</title>
        <authorList>
            <person name="Fomenkov A."/>
            <person name="Vincze T."/>
            <person name="Grabovich M."/>
            <person name="Dubinina G."/>
            <person name="Orlova M."/>
            <person name="Belousova E."/>
            <person name="Roberts R.J."/>
        </authorList>
    </citation>
    <scope>NUCLEOTIDE SEQUENCE [LARGE SCALE GENOMIC DNA]</scope>
    <source>
        <strain evidence="2">BV-S</strain>
    </source>
</reference>
<sequence>MEVVMNVTAVLVPSQKMLENAQGYIADLEASDAEVLAGRTGHYWVNLAGPLLAHTRTIARAYAGMPAGMAALAALADPSDAAWIRALLLDPDRRQRLLADMAHVHPAGSGPLSDALIYWRRTVPQMSSETLRGAVAVAVALIDRPVPAPVPEIYPTLA</sequence>
<dbReference type="AlphaFoldDB" id="A0AAC8W668"/>
<name>A0AAC8W668_9PROT</name>
<evidence type="ECO:0000313" key="1">
    <source>
        <dbReference type="EMBL" id="ALG75719.1"/>
    </source>
</evidence>
<dbReference type="EMBL" id="CP012408">
    <property type="protein sequence ID" value="ALG75719.1"/>
    <property type="molecule type" value="Genomic_DNA"/>
</dbReference>